<name>A0ABT9MR65_9ACTN</name>
<feature type="transmembrane region" description="Helical" evidence="5">
    <location>
        <begin position="95"/>
        <end position="114"/>
    </location>
</feature>
<evidence type="ECO:0000256" key="1">
    <source>
        <dbReference type="ARBA" id="ARBA00004141"/>
    </source>
</evidence>
<comment type="subcellular location">
    <subcellularLocation>
        <location evidence="1">Membrane</location>
        <topology evidence="1">Multi-pass membrane protein</topology>
    </subcellularLocation>
</comment>
<keyword evidence="7" id="KW-1185">Reference proteome</keyword>
<protein>
    <submittedName>
        <fullName evidence="6">Membrane protein</fullName>
    </submittedName>
</protein>
<proteinExistence type="predicted"/>
<dbReference type="EMBL" id="JAUSRA010000001">
    <property type="protein sequence ID" value="MDP9793927.1"/>
    <property type="molecule type" value="Genomic_DNA"/>
</dbReference>
<evidence type="ECO:0000256" key="2">
    <source>
        <dbReference type="ARBA" id="ARBA00022692"/>
    </source>
</evidence>
<evidence type="ECO:0000313" key="7">
    <source>
        <dbReference type="Proteomes" id="UP001240984"/>
    </source>
</evidence>
<dbReference type="RefSeq" id="WP_306829022.1">
    <property type="nucleotide sequence ID" value="NZ_JAUSRA010000001.1"/>
</dbReference>
<gene>
    <name evidence="6" type="ORF">J2S43_002439</name>
</gene>
<sequence length="117" mass="11751">MFVATVVITGLLAAAFAVSGVRKLAGGAGVRQEAAHLRVPFGGYRVIGVAEIAGSLALLTGLAWALLGVVTAGLLVLLMIGAFAAHIRVHDGPGTWAPAAALLLLTALTLGLRITTT</sequence>
<dbReference type="Proteomes" id="UP001240984">
    <property type="component" value="Unassembled WGS sequence"/>
</dbReference>
<dbReference type="InterPro" id="IPR032808">
    <property type="entry name" value="DoxX"/>
</dbReference>
<evidence type="ECO:0000256" key="4">
    <source>
        <dbReference type="ARBA" id="ARBA00023136"/>
    </source>
</evidence>
<keyword evidence="4 5" id="KW-0472">Membrane</keyword>
<reference evidence="6 7" key="1">
    <citation type="submission" date="2023-07" db="EMBL/GenBank/DDBJ databases">
        <title>Sequencing the genomes of 1000 actinobacteria strains.</title>
        <authorList>
            <person name="Klenk H.-P."/>
        </authorList>
    </citation>
    <scope>NUCLEOTIDE SEQUENCE [LARGE SCALE GENOMIC DNA]</scope>
    <source>
        <strain evidence="6 7">DSM 44710</strain>
    </source>
</reference>
<feature type="transmembrane region" description="Helical" evidence="5">
    <location>
        <begin position="41"/>
        <end position="59"/>
    </location>
</feature>
<organism evidence="6 7">
    <name type="scientific">Catenuloplanes nepalensis</name>
    <dbReference type="NCBI Taxonomy" id="587533"/>
    <lineage>
        <taxon>Bacteria</taxon>
        <taxon>Bacillati</taxon>
        <taxon>Actinomycetota</taxon>
        <taxon>Actinomycetes</taxon>
        <taxon>Micromonosporales</taxon>
        <taxon>Micromonosporaceae</taxon>
        <taxon>Catenuloplanes</taxon>
    </lineage>
</organism>
<comment type="caution">
    <text evidence="6">The sequence shown here is derived from an EMBL/GenBank/DDBJ whole genome shotgun (WGS) entry which is preliminary data.</text>
</comment>
<evidence type="ECO:0000256" key="5">
    <source>
        <dbReference type="SAM" id="Phobius"/>
    </source>
</evidence>
<keyword evidence="2 5" id="KW-0812">Transmembrane</keyword>
<evidence type="ECO:0000313" key="6">
    <source>
        <dbReference type="EMBL" id="MDP9793927.1"/>
    </source>
</evidence>
<feature type="transmembrane region" description="Helical" evidence="5">
    <location>
        <begin position="66"/>
        <end position="89"/>
    </location>
</feature>
<accession>A0ABT9MR65</accession>
<keyword evidence="3 5" id="KW-1133">Transmembrane helix</keyword>
<dbReference type="Pfam" id="PF13564">
    <property type="entry name" value="DoxX_2"/>
    <property type="match status" value="1"/>
</dbReference>
<evidence type="ECO:0000256" key="3">
    <source>
        <dbReference type="ARBA" id="ARBA00022989"/>
    </source>
</evidence>